<comment type="caution">
    <text evidence="2">The sequence shown here is derived from an EMBL/GenBank/DDBJ whole genome shotgun (WGS) entry which is preliminary data.</text>
</comment>
<dbReference type="EMBL" id="BLLK01000020">
    <property type="protein sequence ID" value="GFH45356.1"/>
    <property type="molecule type" value="Genomic_DNA"/>
</dbReference>
<dbReference type="AlphaFoldDB" id="A0AAD3CGF1"/>
<feature type="transmembrane region" description="Helical" evidence="1">
    <location>
        <begin position="47"/>
        <end position="67"/>
    </location>
</feature>
<evidence type="ECO:0000256" key="1">
    <source>
        <dbReference type="SAM" id="Phobius"/>
    </source>
</evidence>
<name>A0AAD3CGF1_9STRA</name>
<dbReference type="Proteomes" id="UP001054902">
    <property type="component" value="Unassembled WGS sequence"/>
</dbReference>
<evidence type="ECO:0000313" key="2">
    <source>
        <dbReference type="EMBL" id="GFH45356.1"/>
    </source>
</evidence>
<keyword evidence="1" id="KW-0472">Membrane</keyword>
<keyword evidence="3" id="KW-1185">Reference proteome</keyword>
<accession>A0AAD3CGF1</accession>
<keyword evidence="1" id="KW-1133">Transmembrane helix</keyword>
<gene>
    <name evidence="2" type="ORF">CTEN210_01830</name>
</gene>
<organism evidence="2 3">
    <name type="scientific">Chaetoceros tenuissimus</name>
    <dbReference type="NCBI Taxonomy" id="426638"/>
    <lineage>
        <taxon>Eukaryota</taxon>
        <taxon>Sar</taxon>
        <taxon>Stramenopiles</taxon>
        <taxon>Ochrophyta</taxon>
        <taxon>Bacillariophyta</taxon>
        <taxon>Coscinodiscophyceae</taxon>
        <taxon>Chaetocerotophycidae</taxon>
        <taxon>Chaetocerotales</taxon>
        <taxon>Chaetocerotaceae</taxon>
        <taxon>Chaetoceros</taxon>
    </lineage>
</organism>
<proteinExistence type="predicted"/>
<evidence type="ECO:0000313" key="3">
    <source>
        <dbReference type="Proteomes" id="UP001054902"/>
    </source>
</evidence>
<protein>
    <submittedName>
        <fullName evidence="2">Uncharacterized protein</fullName>
    </submittedName>
</protein>
<keyword evidence="1" id="KW-0812">Transmembrane</keyword>
<reference evidence="2 3" key="1">
    <citation type="journal article" date="2021" name="Sci. Rep.">
        <title>The genome of the diatom Chaetoceros tenuissimus carries an ancient integrated fragment of an extant virus.</title>
        <authorList>
            <person name="Hongo Y."/>
            <person name="Kimura K."/>
            <person name="Takaki Y."/>
            <person name="Yoshida Y."/>
            <person name="Baba S."/>
            <person name="Kobayashi G."/>
            <person name="Nagasaki K."/>
            <person name="Hano T."/>
            <person name="Tomaru Y."/>
        </authorList>
    </citation>
    <scope>NUCLEOTIDE SEQUENCE [LARGE SCALE GENOMIC DNA]</scope>
    <source>
        <strain evidence="2 3">NIES-3715</strain>
    </source>
</reference>
<sequence>MDQNNYLRHGWDHEEVVVFDDSMKRQLLNITEEKDKALEWFENNKELAIGIGVGVLAVLLMFLYCCCCRRRS</sequence>